<dbReference type="SUPFAM" id="SSF52833">
    <property type="entry name" value="Thioredoxin-like"/>
    <property type="match status" value="1"/>
</dbReference>
<dbReference type="Gene3D" id="3.40.30.10">
    <property type="entry name" value="Glutaredoxin"/>
    <property type="match status" value="1"/>
</dbReference>
<evidence type="ECO:0000313" key="3">
    <source>
        <dbReference type="Proteomes" id="UP000242705"/>
    </source>
</evidence>
<evidence type="ECO:0000259" key="1">
    <source>
        <dbReference type="Pfam" id="PF03190"/>
    </source>
</evidence>
<evidence type="ECO:0000313" key="2">
    <source>
        <dbReference type="EMBL" id="PSR28572.1"/>
    </source>
</evidence>
<dbReference type="Pfam" id="PF03190">
    <property type="entry name" value="Thioredox_DsbH"/>
    <property type="match status" value="1"/>
</dbReference>
<gene>
    <name evidence="2" type="ORF">C7B47_05285</name>
</gene>
<protein>
    <submittedName>
        <fullName evidence="2">Thioredoxin domain-containing protein</fullName>
    </submittedName>
</protein>
<dbReference type="Proteomes" id="UP000242705">
    <property type="component" value="Unassembled WGS sequence"/>
</dbReference>
<dbReference type="RefSeq" id="WP_076006875.1">
    <property type="nucleotide sequence ID" value="NZ_MDZD01000009.1"/>
</dbReference>
<accession>A0A1R0IKN6</accession>
<dbReference type="EMBL" id="PXYX01000006">
    <property type="protein sequence ID" value="PSR28572.1"/>
    <property type="molecule type" value="Genomic_DNA"/>
</dbReference>
<dbReference type="InterPro" id="IPR004879">
    <property type="entry name" value="Ssp411-like_TRX"/>
</dbReference>
<name>A0A1R0IKN6_SULTH</name>
<feature type="domain" description="Spermatogenesis-associated protein 20-like TRX" evidence="1">
    <location>
        <begin position="17"/>
        <end position="138"/>
    </location>
</feature>
<dbReference type="AlphaFoldDB" id="A0A1R0IKN6"/>
<comment type="caution">
    <text evidence="2">The sequence shown here is derived from an EMBL/GenBank/DDBJ whole genome shotgun (WGS) entry which is preliminary data.</text>
</comment>
<dbReference type="Gene3D" id="1.50.10.20">
    <property type="match status" value="1"/>
</dbReference>
<dbReference type="InterPro" id="IPR024705">
    <property type="entry name" value="Ssp411"/>
</dbReference>
<dbReference type="PIRSF" id="PIRSF006402">
    <property type="entry name" value="UCP006402_thioredoxin"/>
    <property type="match status" value="1"/>
</dbReference>
<proteinExistence type="predicted"/>
<reference evidence="2 3" key="1">
    <citation type="journal article" date="2014" name="BMC Genomics">
        <title>Comparison of environmental and isolate Sulfobacillus genomes reveals diverse carbon, sulfur, nitrogen, and hydrogen metabolisms.</title>
        <authorList>
            <person name="Justice N.B."/>
            <person name="Norman A."/>
            <person name="Brown C.T."/>
            <person name="Singh A."/>
            <person name="Thomas B.C."/>
            <person name="Banfield J.F."/>
        </authorList>
    </citation>
    <scope>NUCLEOTIDE SEQUENCE [LARGE SCALE GENOMIC DNA]</scope>
    <source>
        <strain evidence="2">AMDSBA5</strain>
    </source>
</reference>
<dbReference type="SUPFAM" id="SSF48208">
    <property type="entry name" value="Six-hairpin glycosidases"/>
    <property type="match status" value="1"/>
</dbReference>
<dbReference type="InterPro" id="IPR008928">
    <property type="entry name" value="6-hairpin_glycosidase_sf"/>
</dbReference>
<dbReference type="GO" id="GO:0005975">
    <property type="term" value="P:carbohydrate metabolic process"/>
    <property type="evidence" value="ECO:0007669"/>
    <property type="project" value="InterPro"/>
</dbReference>
<organism evidence="2 3">
    <name type="scientific">Sulfobacillus thermosulfidooxidans</name>
    <dbReference type="NCBI Taxonomy" id="28034"/>
    <lineage>
        <taxon>Bacteria</taxon>
        <taxon>Bacillati</taxon>
        <taxon>Bacillota</taxon>
        <taxon>Clostridia</taxon>
        <taxon>Eubacteriales</taxon>
        <taxon>Clostridiales Family XVII. Incertae Sedis</taxon>
        <taxon>Sulfobacillus</taxon>
    </lineage>
</organism>
<dbReference type="InterPro" id="IPR036249">
    <property type="entry name" value="Thioredoxin-like_sf"/>
</dbReference>
<dbReference type="PANTHER" id="PTHR42899:SF1">
    <property type="entry name" value="SPERMATOGENESIS-ASSOCIATED PROTEIN 20"/>
    <property type="match status" value="1"/>
</dbReference>
<sequence>MAEPTFRFSPRPNRAGDIHWHEWTQDTFQQAQAEDKPILLSISAVWCHWCHVMDETTYSDPQIISRINSDFIPIRIDNDQRPDINQRYNMGGWPTTAFLTPAGEIITGGTYIAPEQMAPLLDQVISYWNEHKSEIADQLNPPAPPKINPHAEIPSPESVTKIMEAIRQQFDRAYGGLGVAPKFPQVDVWDLALLFFTATGDGWAAGMAVRTLDAMAGSALFDGIGGGFFRYSTTREWTIPHFEKMLDDNAQLAKLYLHAYQVLGDDTYRQIADAVLNWANKNLLNLNGLWGGSQDADEEYYRLPQEERDKRPAPFVDPIMYTHANAQMISAQLLAASLINPTVYAPIALTALEALWDRMWDENAGLYHYDNDGPKLPGQLIDVAHFTNTLIDGYEFTGDPIYLERAETLIAYADRVLKGENNGFYDQIEIPGAPGRLKHRQQPLNENALMARAFLRLGALFEDEQWTRRGQALVGEFSPMAEEQGVFGALWAIVADRAHAPVLSATVVQSHHRPGTALRQAIYGLYDRNRVVRTWPVGSPEFAQSGYPEIPVPALYICQGQTCSQPITEPEGILPALQQLQQAATAQVPNPGGSSPEA</sequence>
<dbReference type="PANTHER" id="PTHR42899">
    <property type="entry name" value="SPERMATOGENESIS-ASSOCIATED PROTEIN 20"/>
    <property type="match status" value="1"/>
</dbReference>